<dbReference type="Gene3D" id="1.10.530.10">
    <property type="match status" value="1"/>
</dbReference>
<keyword evidence="5" id="KW-1185">Reference proteome</keyword>
<sequence>MVSVAELEKWDPNSLVQLLGVMFGKHKRLANLGDTLDGIKRSLEGWGGDAADTWRHELGKRRTDIDEQQKQTRAVTDALEPLVDQVGRVVTDFKLLKGEVAKFGWQIMPDGKVVGDVHGDLMLETVRGNKETELKAILERANALDHDIAAAIRRAVAPTGMPEDPQQPPTDGYTPVTVAMLMEIDSNISEAKANEVVGPLNDMMRQGGMNTPVRQAAFLSQVAIESDHFATYKEYASGAEYEGREDLGNTSPGDGVRYKGRGAIQVTGKYNYQKISDAFGVDFVSNPELLETPQYAFTSALWYWNTHNGNAVADTGNITKITEMVNGGHHALDRRTVVFDNAMRVLGK</sequence>
<dbReference type="InterPro" id="IPR000726">
    <property type="entry name" value="Glyco_hydro_19_cat"/>
</dbReference>
<evidence type="ECO:0000313" key="5">
    <source>
        <dbReference type="Proteomes" id="UP000217954"/>
    </source>
</evidence>
<dbReference type="GO" id="GO:0016998">
    <property type="term" value="P:cell wall macromolecule catabolic process"/>
    <property type="evidence" value="ECO:0007669"/>
    <property type="project" value="InterPro"/>
</dbReference>
<dbReference type="Pfam" id="PF00182">
    <property type="entry name" value="Glyco_hydro_19"/>
    <property type="match status" value="1"/>
</dbReference>
<gene>
    <name evidence="4" type="ORF">MSTE_03649</name>
</gene>
<dbReference type="InterPro" id="IPR023346">
    <property type="entry name" value="Lysozyme-like_dom_sf"/>
</dbReference>
<dbReference type="PANTHER" id="PTHR22595">
    <property type="entry name" value="CHITINASE-RELATED"/>
    <property type="match status" value="1"/>
</dbReference>
<reference evidence="4 5" key="2">
    <citation type="journal article" date="2017" name="Int. J. Syst. Evol. Microbiol.">
        <title>Mycobacterium stephanolepidis sp. nov., a rapidly growing species related to Mycobacterium chelonae, isolated from marine teleost fish, Stephanolepis cirrhifer.</title>
        <authorList>
            <person name="Fukano H."/>
            <person name="Wada S."/>
            <person name="Kurata O."/>
            <person name="Katayama K."/>
            <person name="Fujiwara N."/>
            <person name="Hoshino Y."/>
        </authorList>
    </citation>
    <scope>NUCLEOTIDE SEQUENCE [LARGE SCALE GENOMIC DNA]</scope>
    <source>
        <strain evidence="4 5">NJB0901</strain>
    </source>
</reference>
<dbReference type="Proteomes" id="UP000217954">
    <property type="component" value="Chromosome"/>
</dbReference>
<evidence type="ECO:0000259" key="3">
    <source>
        <dbReference type="Pfam" id="PF00182"/>
    </source>
</evidence>
<evidence type="ECO:0000256" key="1">
    <source>
        <dbReference type="ARBA" id="ARBA00022821"/>
    </source>
</evidence>
<dbReference type="GO" id="GO:0004568">
    <property type="term" value="F:chitinase activity"/>
    <property type="evidence" value="ECO:0007669"/>
    <property type="project" value="InterPro"/>
</dbReference>
<evidence type="ECO:0000256" key="2">
    <source>
        <dbReference type="ARBA" id="ARBA00023157"/>
    </source>
</evidence>
<keyword evidence="1" id="KW-0611">Plant defense</keyword>
<keyword evidence="2" id="KW-1015">Disulfide bond</keyword>
<reference evidence="5" key="1">
    <citation type="journal article" date="2017" name="Genome Announc.">
        <title>Complete Genome Sequence of Mycobacterium stephanolepidis.</title>
        <authorList>
            <person name="Fukano H."/>
            <person name="Yoshida M."/>
            <person name="Katayama Y."/>
            <person name="Omatsu T."/>
            <person name="Mizutani T."/>
            <person name="Kurata O."/>
            <person name="Wada S."/>
            <person name="Hoshino Y."/>
        </authorList>
    </citation>
    <scope>NUCLEOTIDE SEQUENCE [LARGE SCALE GENOMIC DNA]</scope>
    <source>
        <strain evidence="5">NJB0901</strain>
    </source>
</reference>
<dbReference type="EMBL" id="AP018165">
    <property type="protein sequence ID" value="BAX98948.1"/>
    <property type="molecule type" value="Genomic_DNA"/>
</dbReference>
<proteinExistence type="predicted"/>
<dbReference type="PANTHER" id="PTHR22595:SF79">
    <property type="entry name" value="CHITINASE 12"/>
    <property type="match status" value="1"/>
</dbReference>
<dbReference type="KEGG" id="mste:MSTE_03649"/>
<dbReference type="SUPFAM" id="SSF53955">
    <property type="entry name" value="Lysozyme-like"/>
    <property type="match status" value="1"/>
</dbReference>
<protein>
    <submittedName>
        <fullName evidence="4">Lysozyme</fullName>
    </submittedName>
</protein>
<dbReference type="AlphaFoldDB" id="A0A1Z4F176"/>
<dbReference type="RefSeq" id="WP_231896921.1">
    <property type="nucleotide sequence ID" value="NZ_AP018165.1"/>
</dbReference>
<accession>A0A1Z4F176</accession>
<dbReference type="GO" id="GO:0006952">
    <property type="term" value="P:defense response"/>
    <property type="evidence" value="ECO:0007669"/>
    <property type="project" value="UniProtKB-KW"/>
</dbReference>
<organism evidence="4 5">
    <name type="scientific">[Mycobacterium] stephanolepidis</name>
    <dbReference type="NCBI Taxonomy" id="1520670"/>
    <lineage>
        <taxon>Bacteria</taxon>
        <taxon>Bacillati</taxon>
        <taxon>Actinomycetota</taxon>
        <taxon>Actinomycetes</taxon>
        <taxon>Mycobacteriales</taxon>
        <taxon>Mycobacteriaceae</taxon>
        <taxon>Mycobacteroides</taxon>
    </lineage>
</organism>
<feature type="domain" description="Glycoside hydrolase family 19 catalytic" evidence="3">
    <location>
        <begin position="253"/>
        <end position="310"/>
    </location>
</feature>
<name>A0A1Z4F176_9MYCO</name>
<dbReference type="GO" id="GO:0006032">
    <property type="term" value="P:chitin catabolic process"/>
    <property type="evidence" value="ECO:0007669"/>
    <property type="project" value="InterPro"/>
</dbReference>
<evidence type="ECO:0000313" key="4">
    <source>
        <dbReference type="EMBL" id="BAX98948.1"/>
    </source>
</evidence>